<feature type="region of interest" description="Disordered" evidence="1">
    <location>
        <begin position="212"/>
        <end position="453"/>
    </location>
</feature>
<reference evidence="3 4" key="1">
    <citation type="submission" date="2019-06" db="EMBL/GenBank/DDBJ databases">
        <title>Draft genome sequence of the filamentous fungus Phialemoniopsis curvata isolated from diesel fuel.</title>
        <authorList>
            <person name="Varaljay V.A."/>
            <person name="Lyon W.J."/>
            <person name="Crouch A.L."/>
            <person name="Drake C.E."/>
            <person name="Hollomon J.M."/>
            <person name="Nadeau L.J."/>
            <person name="Nunn H.S."/>
            <person name="Stevenson B.S."/>
            <person name="Bojanowski C.L."/>
            <person name="Crookes-Goodson W.J."/>
        </authorList>
    </citation>
    <scope>NUCLEOTIDE SEQUENCE [LARGE SCALE GENOMIC DNA]</scope>
    <source>
        <strain evidence="3 4">D216</strain>
    </source>
</reference>
<dbReference type="GeneID" id="41975968"/>
<proteinExistence type="predicted"/>
<dbReference type="InParanoid" id="A0A507B026"/>
<dbReference type="RefSeq" id="XP_030992182.1">
    <property type="nucleotide sequence ID" value="XM_031143385.1"/>
</dbReference>
<comment type="caution">
    <text evidence="3">The sequence shown here is derived from an EMBL/GenBank/DDBJ whole genome shotgun (WGS) entry which is preliminary data.</text>
</comment>
<accession>A0A507B026</accession>
<feature type="compositionally biased region" description="Polar residues" evidence="1">
    <location>
        <begin position="214"/>
        <end position="230"/>
    </location>
</feature>
<evidence type="ECO:0000259" key="2">
    <source>
        <dbReference type="Pfam" id="PF23155"/>
    </source>
</evidence>
<dbReference type="PANTHER" id="PTHR38117">
    <property type="entry name" value="NACHT AND WD40 DOMAIN PROTEIN"/>
    <property type="match status" value="1"/>
</dbReference>
<evidence type="ECO:0000313" key="3">
    <source>
        <dbReference type="EMBL" id="TPX10471.1"/>
    </source>
</evidence>
<evidence type="ECO:0000256" key="1">
    <source>
        <dbReference type="SAM" id="MobiDB-lite"/>
    </source>
</evidence>
<protein>
    <recommendedName>
        <fullName evidence="2">DUF7053 domain-containing protein</fullName>
    </recommendedName>
</protein>
<sequence length="530" mass="57391">MSKRYAFTTTTRLPASVGRDAVLDYLHNHEEFLACNPLVTEWRRIAPPAGVHPDEQKCAWFSVTEKSHSALHGRTGDDITQECSFYNLPDGIQTHVWATMGVDIRQRWIVEGALPGEPAHQPRSRAEAPLIGLHLREDVEMRCNVLMASSLKKSLRGSHAAHVKRLCEQAWLAPARPSRPRSTTATTMAYSKTPAPGLYAHELQPKLAHFRPLSHSTSDPETYTTRNPNHNRGWGASRDSSPGMTRGTRARLSLPPITTQFGPPSPAPPPVPVPVETTGGHGNSNSNSNNDSDRDSSLYPHPLRIVRHVSPAAHPPPSHRHSSAPVRPPPPPPPSTLGGTTLDTSRGTTATATMTNNGHLAPASPESARHAAPPASSTSSPWHLSSRGAETAKLAAARRPAPSPRSAGPGGMSTAVLTRQRAPASDQQQQQQQQQQLQKQQQSQRATVATTATTTQHPLYPMLNPYSDEGLSPIVLTEEQRAAILRGISDTLSAVREAAHAARLEEPARLTSATLNAPFAPEFYENFCLV</sequence>
<dbReference type="PANTHER" id="PTHR38117:SF2">
    <property type="entry name" value="NACHT AND WD40 DOMAIN PROTEIN"/>
    <property type="match status" value="1"/>
</dbReference>
<dbReference type="STRING" id="1093900.A0A507B026"/>
<dbReference type="AlphaFoldDB" id="A0A507B026"/>
<feature type="compositionally biased region" description="Pro residues" evidence="1">
    <location>
        <begin position="263"/>
        <end position="273"/>
    </location>
</feature>
<feature type="compositionally biased region" description="Low complexity" evidence="1">
    <location>
        <begin position="395"/>
        <end position="407"/>
    </location>
</feature>
<dbReference type="EMBL" id="SKBQ01000057">
    <property type="protein sequence ID" value="TPX10471.1"/>
    <property type="molecule type" value="Genomic_DNA"/>
</dbReference>
<keyword evidence="4" id="KW-1185">Reference proteome</keyword>
<feature type="compositionally biased region" description="Low complexity" evidence="1">
    <location>
        <begin position="336"/>
        <end position="381"/>
    </location>
</feature>
<gene>
    <name evidence="3" type="ORF">E0L32_008521</name>
</gene>
<dbReference type="InterPro" id="IPR055481">
    <property type="entry name" value="DUF7053"/>
</dbReference>
<evidence type="ECO:0000313" key="4">
    <source>
        <dbReference type="Proteomes" id="UP000319257"/>
    </source>
</evidence>
<dbReference type="Pfam" id="PF23155">
    <property type="entry name" value="DUF7053"/>
    <property type="match status" value="1"/>
</dbReference>
<feature type="domain" description="DUF7053" evidence="2">
    <location>
        <begin position="2"/>
        <end position="170"/>
    </location>
</feature>
<feature type="compositionally biased region" description="Pro residues" evidence="1">
    <location>
        <begin position="326"/>
        <end position="335"/>
    </location>
</feature>
<dbReference type="Proteomes" id="UP000319257">
    <property type="component" value="Unassembled WGS sequence"/>
</dbReference>
<organism evidence="3 4">
    <name type="scientific">Thyridium curvatum</name>
    <dbReference type="NCBI Taxonomy" id="1093900"/>
    <lineage>
        <taxon>Eukaryota</taxon>
        <taxon>Fungi</taxon>
        <taxon>Dikarya</taxon>
        <taxon>Ascomycota</taxon>
        <taxon>Pezizomycotina</taxon>
        <taxon>Sordariomycetes</taxon>
        <taxon>Sordariomycetidae</taxon>
        <taxon>Thyridiales</taxon>
        <taxon>Thyridiaceae</taxon>
        <taxon>Thyridium</taxon>
    </lineage>
</organism>
<feature type="compositionally biased region" description="Low complexity" evidence="1">
    <location>
        <begin position="427"/>
        <end position="453"/>
    </location>
</feature>
<dbReference type="OrthoDB" id="3246050at2759"/>
<name>A0A507B026_9PEZI</name>